<dbReference type="Gene3D" id="3.40.190.10">
    <property type="entry name" value="Periplasmic binding protein-like II"/>
    <property type="match status" value="2"/>
</dbReference>
<dbReference type="Pfam" id="PF03466">
    <property type="entry name" value="LysR_substrate"/>
    <property type="match status" value="1"/>
</dbReference>
<organism evidence="6">
    <name type="scientific">Streptomyces sp. NBC_00060</name>
    <dbReference type="NCBI Taxonomy" id="2975636"/>
    <lineage>
        <taxon>Bacteria</taxon>
        <taxon>Bacillati</taxon>
        <taxon>Actinomycetota</taxon>
        <taxon>Actinomycetes</taxon>
        <taxon>Kitasatosporales</taxon>
        <taxon>Streptomycetaceae</taxon>
        <taxon>Streptomyces</taxon>
    </lineage>
</organism>
<dbReference type="FunFam" id="1.10.10.10:FF:000001">
    <property type="entry name" value="LysR family transcriptional regulator"/>
    <property type="match status" value="1"/>
</dbReference>
<dbReference type="SUPFAM" id="SSF53850">
    <property type="entry name" value="Periplasmic binding protein-like II"/>
    <property type="match status" value="1"/>
</dbReference>
<keyword evidence="4" id="KW-0804">Transcription</keyword>
<dbReference type="AlphaFoldDB" id="A0AAU2GQS7"/>
<dbReference type="GO" id="GO:0000976">
    <property type="term" value="F:transcription cis-regulatory region binding"/>
    <property type="evidence" value="ECO:0007669"/>
    <property type="project" value="TreeGrafter"/>
</dbReference>
<evidence type="ECO:0000313" key="6">
    <source>
        <dbReference type="EMBL" id="WTU38403.1"/>
    </source>
</evidence>
<dbReference type="InterPro" id="IPR036388">
    <property type="entry name" value="WH-like_DNA-bd_sf"/>
</dbReference>
<dbReference type="Pfam" id="PF00126">
    <property type="entry name" value="HTH_1"/>
    <property type="match status" value="1"/>
</dbReference>
<dbReference type="EMBL" id="CP108253">
    <property type="protein sequence ID" value="WTU38403.1"/>
    <property type="molecule type" value="Genomic_DNA"/>
</dbReference>
<comment type="similarity">
    <text evidence="1">Belongs to the LysR transcriptional regulatory family.</text>
</comment>
<sequence>MDPHLLRTFVTVTRCGSFSEAARELGYTQSAVSQHIAALENDLGAILLLRRPVAATDVGVRLLEHAEPLLLRLDAARADIARLTAAPAARIVIGASPPALSSLFTRTLADLRQTHPRLEVTVRVLGREAIPREVATATLDLGLIDGVAAPNDPLHLPDIGPLTAMAIAEQPLAVALPAQHPLSRRAGLRLVDLADARWIDAPDTAVSLSQLRTVSGSDGYRTSLRYEGADVRGLIALITAGHGLALLPQQSIDGIPGISAVPLAAPRLVHRTEALHSSTLDGPQALLAAALTATTA</sequence>
<evidence type="ECO:0000256" key="1">
    <source>
        <dbReference type="ARBA" id="ARBA00009437"/>
    </source>
</evidence>
<dbReference type="InterPro" id="IPR005119">
    <property type="entry name" value="LysR_subst-bd"/>
</dbReference>
<dbReference type="CDD" id="cd05466">
    <property type="entry name" value="PBP2_LTTR_substrate"/>
    <property type="match status" value="1"/>
</dbReference>
<dbReference type="PRINTS" id="PR00039">
    <property type="entry name" value="HTHLYSR"/>
</dbReference>
<evidence type="ECO:0000256" key="2">
    <source>
        <dbReference type="ARBA" id="ARBA00023015"/>
    </source>
</evidence>
<dbReference type="InterPro" id="IPR036390">
    <property type="entry name" value="WH_DNA-bd_sf"/>
</dbReference>
<dbReference type="Gene3D" id="1.10.10.10">
    <property type="entry name" value="Winged helix-like DNA-binding domain superfamily/Winged helix DNA-binding domain"/>
    <property type="match status" value="1"/>
</dbReference>
<dbReference type="PROSITE" id="PS50931">
    <property type="entry name" value="HTH_LYSR"/>
    <property type="match status" value="1"/>
</dbReference>
<dbReference type="GO" id="GO:0003700">
    <property type="term" value="F:DNA-binding transcription factor activity"/>
    <property type="evidence" value="ECO:0007669"/>
    <property type="project" value="InterPro"/>
</dbReference>
<gene>
    <name evidence="6" type="ORF">OHV25_01930</name>
</gene>
<dbReference type="SUPFAM" id="SSF46785">
    <property type="entry name" value="Winged helix' DNA-binding domain"/>
    <property type="match status" value="1"/>
</dbReference>
<name>A0AAU2GQS7_9ACTN</name>
<dbReference type="PANTHER" id="PTHR30126">
    <property type="entry name" value="HTH-TYPE TRANSCRIPTIONAL REGULATOR"/>
    <property type="match status" value="1"/>
</dbReference>
<evidence type="ECO:0000256" key="4">
    <source>
        <dbReference type="ARBA" id="ARBA00023163"/>
    </source>
</evidence>
<accession>A0AAU2GQS7</accession>
<proteinExistence type="inferred from homology"/>
<reference evidence="6" key="1">
    <citation type="submission" date="2022-10" db="EMBL/GenBank/DDBJ databases">
        <title>The complete genomes of actinobacterial strains from the NBC collection.</title>
        <authorList>
            <person name="Joergensen T.S."/>
            <person name="Alvarez Arevalo M."/>
            <person name="Sterndorff E.B."/>
            <person name="Faurdal D."/>
            <person name="Vuksanovic O."/>
            <person name="Mourched A.-S."/>
            <person name="Charusanti P."/>
            <person name="Shaw S."/>
            <person name="Blin K."/>
            <person name="Weber T."/>
        </authorList>
    </citation>
    <scope>NUCLEOTIDE SEQUENCE</scope>
    <source>
        <strain evidence="6">NBC_00060</strain>
    </source>
</reference>
<protein>
    <submittedName>
        <fullName evidence="6">LysR family transcriptional regulator</fullName>
    </submittedName>
</protein>
<keyword evidence="2" id="KW-0805">Transcription regulation</keyword>
<evidence type="ECO:0000259" key="5">
    <source>
        <dbReference type="PROSITE" id="PS50931"/>
    </source>
</evidence>
<dbReference type="PANTHER" id="PTHR30126:SF39">
    <property type="entry name" value="HTH-TYPE TRANSCRIPTIONAL REGULATOR CYSL"/>
    <property type="match status" value="1"/>
</dbReference>
<evidence type="ECO:0000256" key="3">
    <source>
        <dbReference type="ARBA" id="ARBA00023125"/>
    </source>
</evidence>
<feature type="domain" description="HTH lysR-type" evidence="5">
    <location>
        <begin position="1"/>
        <end position="56"/>
    </location>
</feature>
<dbReference type="InterPro" id="IPR000847">
    <property type="entry name" value="LysR_HTH_N"/>
</dbReference>
<keyword evidence="3" id="KW-0238">DNA-binding</keyword>